<dbReference type="Proteomes" id="UP000282423">
    <property type="component" value="Unassembled WGS sequence"/>
</dbReference>
<gene>
    <name evidence="1" type="ORF">D7322_13940</name>
</gene>
<dbReference type="RefSeq" id="WP_121124844.1">
    <property type="nucleotide sequence ID" value="NZ_RBWS01000009.1"/>
</dbReference>
<keyword evidence="2" id="KW-1185">Reference proteome</keyword>
<evidence type="ECO:0000313" key="1">
    <source>
        <dbReference type="EMBL" id="RKO71245.1"/>
    </source>
</evidence>
<dbReference type="AlphaFoldDB" id="A0A420VYE2"/>
<dbReference type="EMBL" id="RBWS01000009">
    <property type="protein sequence ID" value="RKO71245.1"/>
    <property type="molecule type" value="Genomic_DNA"/>
</dbReference>
<comment type="caution">
    <text evidence="1">The sequence shown here is derived from an EMBL/GenBank/DDBJ whole genome shotgun (WGS) entry which is preliminary data.</text>
</comment>
<proteinExistence type="predicted"/>
<organism evidence="1 2">
    <name type="scientific">Sphingobacterium puteale</name>
    <dbReference type="NCBI Taxonomy" id="2420510"/>
    <lineage>
        <taxon>Bacteria</taxon>
        <taxon>Pseudomonadati</taxon>
        <taxon>Bacteroidota</taxon>
        <taxon>Sphingobacteriia</taxon>
        <taxon>Sphingobacteriales</taxon>
        <taxon>Sphingobacteriaceae</taxon>
        <taxon>Sphingobacterium</taxon>
    </lineage>
</organism>
<reference evidence="1 2" key="1">
    <citation type="submission" date="2018-10" db="EMBL/GenBank/DDBJ databases">
        <title>Sphingobacterium sp. M05W1-28.</title>
        <authorList>
            <person name="Cai H."/>
        </authorList>
    </citation>
    <scope>NUCLEOTIDE SEQUENCE [LARGE SCALE GENOMIC DNA]</scope>
    <source>
        <strain evidence="1 2">M05W1-28</strain>
    </source>
</reference>
<sequence>MIFFLDIDGVMVHANPHRSVEQATDGFYIFSSTAVETFNTIFIAEEDQIILSSSHRFRYTIAKWKKMFFDRDIRIGSLTLLDDVNQHLNHRFTRKDQVLSQIARQNILPEQMIIIDDDKSLNELPQAFKSRLVLTSSYIGLNEMDLPKLKTILNR</sequence>
<dbReference type="Pfam" id="PF18143">
    <property type="entry name" value="HAD_SAK_2"/>
    <property type="match status" value="1"/>
</dbReference>
<name>A0A420VYE2_9SPHI</name>
<dbReference type="OrthoDB" id="764324at2"/>
<evidence type="ECO:0008006" key="3">
    <source>
        <dbReference type="Google" id="ProtNLM"/>
    </source>
</evidence>
<accession>A0A420VYE2</accession>
<evidence type="ECO:0000313" key="2">
    <source>
        <dbReference type="Proteomes" id="UP000282423"/>
    </source>
</evidence>
<protein>
    <recommendedName>
        <fullName evidence="3">FCP1 homology domain-containing protein</fullName>
    </recommendedName>
</protein>